<dbReference type="Pfam" id="PF02515">
    <property type="entry name" value="CoA_transf_3"/>
    <property type="match status" value="1"/>
</dbReference>
<accession>A0A2N3Y6N4</accession>
<protein>
    <submittedName>
        <fullName evidence="2">Crotonobetainyl-CoA:carnitine CoA-transferase CaiB-like acyl-CoA transferase</fullName>
    </submittedName>
</protein>
<dbReference type="AlphaFoldDB" id="A0A2N3Y6N4"/>
<evidence type="ECO:0000313" key="3">
    <source>
        <dbReference type="Proteomes" id="UP000233786"/>
    </source>
</evidence>
<dbReference type="InterPro" id="IPR023606">
    <property type="entry name" value="CoA-Trfase_III_dom_1_sf"/>
</dbReference>
<dbReference type="InterPro" id="IPR044855">
    <property type="entry name" value="CoA-Trfase_III_dom3_sf"/>
</dbReference>
<dbReference type="STRING" id="994479.GCA_000194155_04824"/>
<dbReference type="EMBL" id="PJNB01000001">
    <property type="protein sequence ID" value="PKW18612.1"/>
    <property type="molecule type" value="Genomic_DNA"/>
</dbReference>
<reference evidence="2" key="1">
    <citation type="submission" date="2017-12" db="EMBL/GenBank/DDBJ databases">
        <title>Sequencing the genomes of 1000 Actinobacteria strains.</title>
        <authorList>
            <person name="Klenk H.-P."/>
        </authorList>
    </citation>
    <scope>NUCLEOTIDE SEQUENCE [LARGE SCALE GENOMIC DNA]</scope>
    <source>
        <strain evidence="2">DSM 44228</strain>
    </source>
</reference>
<dbReference type="PANTHER" id="PTHR48207">
    <property type="entry name" value="SUCCINATE--HYDROXYMETHYLGLUTARATE COA-TRANSFERASE"/>
    <property type="match status" value="1"/>
</dbReference>
<name>A0A2N3Y6N4_SACSN</name>
<keyword evidence="1" id="KW-0808">Transferase</keyword>
<dbReference type="PANTHER" id="PTHR48207:SF3">
    <property type="entry name" value="SUCCINATE--HYDROXYMETHYLGLUTARATE COA-TRANSFERASE"/>
    <property type="match status" value="1"/>
</dbReference>
<proteinExistence type="predicted"/>
<organism evidence="2 3">
    <name type="scientific">Saccharopolyspora spinosa</name>
    <dbReference type="NCBI Taxonomy" id="60894"/>
    <lineage>
        <taxon>Bacteria</taxon>
        <taxon>Bacillati</taxon>
        <taxon>Actinomycetota</taxon>
        <taxon>Actinomycetes</taxon>
        <taxon>Pseudonocardiales</taxon>
        <taxon>Pseudonocardiaceae</taxon>
        <taxon>Saccharopolyspora</taxon>
    </lineage>
</organism>
<evidence type="ECO:0000313" key="2">
    <source>
        <dbReference type="EMBL" id="PKW18612.1"/>
    </source>
</evidence>
<comment type="caution">
    <text evidence="2">The sequence shown here is derived from an EMBL/GenBank/DDBJ whole genome shotgun (WGS) entry which is preliminary data.</text>
</comment>
<sequence>MSPMSGALSGIRVLDLSRVLAGPYCTQMLADHGAEVLKVEPPNGDETRAWGPPFIRPGTSAYYQALNRNKRNIVLDLRIAGSQGVLRRLLSTADVLVENFKAGTLEKWGFADERLAEDFPRLVHCRITGYGTDGPLGGAPGYDAVLQAYSGLLSVNGEAERDPLRVGVPVVDLVTGILSFSGVLLALQERAASGRGQVVDCSLLDTGISLLHPHSASWFADGRGPQRTGSAHPTIAPYDTFPAYDGLLFLGVGNDRQFRDLTDVLGDPCIAEDPRFASNSERVQHRDALRELLVPRISLWKRADLADALQKRGVPSSPVHSVGEALTNAQVLHREMVVSKDDYRGAGIPIKLSRTPGSVHLAPRDQGQDTEAVLEELGYSDEEIAVMTGVRTRR</sequence>
<keyword evidence="3" id="KW-1185">Reference proteome</keyword>
<dbReference type="Proteomes" id="UP000233786">
    <property type="component" value="Unassembled WGS sequence"/>
</dbReference>
<dbReference type="SUPFAM" id="SSF89796">
    <property type="entry name" value="CoA-transferase family III (CaiB/BaiF)"/>
    <property type="match status" value="1"/>
</dbReference>
<dbReference type="OrthoDB" id="9797653at2"/>
<dbReference type="InterPro" id="IPR003673">
    <property type="entry name" value="CoA-Trfase_fam_III"/>
</dbReference>
<dbReference type="Gene3D" id="3.40.50.10540">
    <property type="entry name" value="Crotonobetainyl-coa:carnitine coa-transferase, domain 1"/>
    <property type="match status" value="1"/>
</dbReference>
<dbReference type="InterPro" id="IPR050483">
    <property type="entry name" value="CoA-transferase_III_domain"/>
</dbReference>
<dbReference type="GO" id="GO:0008410">
    <property type="term" value="F:CoA-transferase activity"/>
    <property type="evidence" value="ECO:0007669"/>
    <property type="project" value="TreeGrafter"/>
</dbReference>
<evidence type="ECO:0000256" key="1">
    <source>
        <dbReference type="ARBA" id="ARBA00022679"/>
    </source>
</evidence>
<gene>
    <name evidence="2" type="ORF">A8926_6715</name>
</gene>
<dbReference type="Gene3D" id="3.30.1540.10">
    <property type="entry name" value="formyl-coa transferase, domain 3"/>
    <property type="match status" value="1"/>
</dbReference>